<dbReference type="Proteomes" id="UP000078340">
    <property type="component" value="Unassembled WGS sequence"/>
</dbReference>
<name>A0A179GS75_PURLI</name>
<dbReference type="AlphaFoldDB" id="A0A179GS75"/>
<proteinExistence type="predicted"/>
<evidence type="ECO:0000313" key="3">
    <source>
        <dbReference type="Proteomes" id="UP000078340"/>
    </source>
</evidence>
<dbReference type="EMBL" id="LSBI01000009">
    <property type="protein sequence ID" value="OAQ80785.1"/>
    <property type="molecule type" value="Genomic_DNA"/>
</dbReference>
<feature type="compositionally biased region" description="Polar residues" evidence="1">
    <location>
        <begin position="50"/>
        <end position="63"/>
    </location>
</feature>
<sequence length="106" mass="11864">MLCRGRAPRASVEQQQRRQQQQQQPRIRASSWASPRELLARAIGAASPPIKQNTASRHPSTFQIIPHPPSLGRPAHGLSFSRNGSLCVCRDTMYFNLSPFFKSPVI</sequence>
<protein>
    <submittedName>
        <fullName evidence="2">Uncharacterized protein</fullName>
    </submittedName>
</protein>
<evidence type="ECO:0000256" key="1">
    <source>
        <dbReference type="SAM" id="MobiDB-lite"/>
    </source>
</evidence>
<feature type="region of interest" description="Disordered" evidence="1">
    <location>
        <begin position="1"/>
        <end position="69"/>
    </location>
</feature>
<gene>
    <name evidence="2" type="ORF">VFPFJ_09239</name>
</gene>
<comment type="caution">
    <text evidence="2">The sequence shown here is derived from an EMBL/GenBank/DDBJ whole genome shotgun (WGS) entry which is preliminary data.</text>
</comment>
<organism evidence="2 3">
    <name type="scientific">Purpureocillium lilacinum</name>
    <name type="common">Paecilomyces lilacinus</name>
    <dbReference type="NCBI Taxonomy" id="33203"/>
    <lineage>
        <taxon>Eukaryota</taxon>
        <taxon>Fungi</taxon>
        <taxon>Dikarya</taxon>
        <taxon>Ascomycota</taxon>
        <taxon>Pezizomycotina</taxon>
        <taxon>Sordariomycetes</taxon>
        <taxon>Hypocreomycetidae</taxon>
        <taxon>Hypocreales</taxon>
        <taxon>Ophiocordycipitaceae</taxon>
        <taxon>Purpureocillium</taxon>
    </lineage>
</organism>
<accession>A0A179GS75</accession>
<reference evidence="2 3" key="1">
    <citation type="submission" date="2016-02" db="EMBL/GenBank/DDBJ databases">
        <title>Biosynthesis of antibiotic leucinostatins and their inhibition on Phytophthora in bio-control Purpureocillium lilacinum.</title>
        <authorList>
            <person name="Wang G."/>
            <person name="Liu Z."/>
            <person name="Lin R."/>
            <person name="Li E."/>
            <person name="Mao Z."/>
            <person name="Ling J."/>
            <person name="Yin W."/>
            <person name="Xie B."/>
        </authorList>
    </citation>
    <scope>NUCLEOTIDE SEQUENCE [LARGE SCALE GENOMIC DNA]</scope>
    <source>
        <strain evidence="2">PLFJ-1</strain>
    </source>
</reference>
<evidence type="ECO:0000313" key="2">
    <source>
        <dbReference type="EMBL" id="OAQ80785.1"/>
    </source>
</evidence>